<comment type="caution">
    <text evidence="7">The sequence shown here is derived from an EMBL/GenBank/DDBJ whole genome shotgun (WGS) entry which is preliminary data.</text>
</comment>
<dbReference type="InterPro" id="IPR011206">
    <property type="entry name" value="Citrate_lyase_beta/mcl1/mcl2"/>
</dbReference>
<proteinExistence type="predicted"/>
<keyword evidence="8" id="KW-1185">Reference proteome</keyword>
<evidence type="ECO:0000259" key="6">
    <source>
        <dbReference type="Pfam" id="PF03328"/>
    </source>
</evidence>
<dbReference type="GO" id="GO:0006107">
    <property type="term" value="P:oxaloacetate metabolic process"/>
    <property type="evidence" value="ECO:0007669"/>
    <property type="project" value="TreeGrafter"/>
</dbReference>
<keyword evidence="3 5" id="KW-0460">Magnesium</keyword>
<evidence type="ECO:0000256" key="1">
    <source>
        <dbReference type="ARBA" id="ARBA00001946"/>
    </source>
</evidence>
<dbReference type="Pfam" id="PF03328">
    <property type="entry name" value="HpcH_HpaI"/>
    <property type="match status" value="1"/>
</dbReference>
<dbReference type="SUPFAM" id="SSF51621">
    <property type="entry name" value="Phosphoenolpyruvate/pyruvate domain"/>
    <property type="match status" value="1"/>
</dbReference>
<gene>
    <name evidence="7" type="ORF">FHS03_001043</name>
</gene>
<dbReference type="InterPro" id="IPR040442">
    <property type="entry name" value="Pyrv_kinase-like_dom_sf"/>
</dbReference>
<feature type="binding site" evidence="5">
    <location>
        <position position="132"/>
    </location>
    <ligand>
        <name>Mg(2+)</name>
        <dbReference type="ChEBI" id="CHEBI:18420"/>
    </ligand>
</feature>
<accession>A0A7W5B7M1</accession>
<organism evidence="7 8">
    <name type="scientific">Pseudoduganella violacea</name>
    <dbReference type="NCBI Taxonomy" id="1715466"/>
    <lineage>
        <taxon>Bacteria</taxon>
        <taxon>Pseudomonadati</taxon>
        <taxon>Pseudomonadota</taxon>
        <taxon>Betaproteobacteria</taxon>
        <taxon>Burkholderiales</taxon>
        <taxon>Oxalobacteraceae</taxon>
        <taxon>Telluria group</taxon>
        <taxon>Pseudoduganella</taxon>
    </lineage>
</organism>
<evidence type="ECO:0000256" key="2">
    <source>
        <dbReference type="ARBA" id="ARBA00022723"/>
    </source>
</evidence>
<comment type="cofactor">
    <cofactor evidence="1">
        <name>Mg(2+)</name>
        <dbReference type="ChEBI" id="CHEBI:18420"/>
    </cofactor>
</comment>
<dbReference type="AlphaFoldDB" id="A0A7W5B7M1"/>
<reference evidence="7 8" key="1">
    <citation type="submission" date="2020-08" db="EMBL/GenBank/DDBJ databases">
        <title>Genomic Encyclopedia of Type Strains, Phase III (KMG-III): the genomes of soil and plant-associated and newly described type strains.</title>
        <authorList>
            <person name="Whitman W."/>
        </authorList>
    </citation>
    <scope>NUCLEOTIDE SEQUENCE [LARGE SCALE GENOMIC DNA]</scope>
    <source>
        <strain evidence="7 8">CECT 8897</strain>
    </source>
</reference>
<evidence type="ECO:0000313" key="7">
    <source>
        <dbReference type="EMBL" id="MBB3118017.1"/>
    </source>
</evidence>
<dbReference type="Gene3D" id="3.20.20.60">
    <property type="entry name" value="Phosphoenolpyruvate-binding domains"/>
    <property type="match status" value="1"/>
</dbReference>
<dbReference type="GO" id="GO:0047777">
    <property type="term" value="F:(S)-citramalyl-CoA lyase activity"/>
    <property type="evidence" value="ECO:0007669"/>
    <property type="project" value="UniProtKB-EC"/>
</dbReference>
<feature type="binding site" evidence="4">
    <location>
        <position position="74"/>
    </location>
    <ligand>
        <name>substrate</name>
    </ligand>
</feature>
<dbReference type="EMBL" id="JACHXD010000002">
    <property type="protein sequence ID" value="MBB3118017.1"/>
    <property type="molecule type" value="Genomic_DNA"/>
</dbReference>
<keyword evidence="7" id="KW-0456">Lyase</keyword>
<feature type="binding site" evidence="4">
    <location>
        <position position="132"/>
    </location>
    <ligand>
        <name>substrate</name>
    </ligand>
</feature>
<dbReference type="PANTHER" id="PTHR32308:SF0">
    <property type="entry name" value="HPCH_HPAI ALDOLASE_CITRATE LYASE DOMAIN-CONTAINING PROTEIN"/>
    <property type="match status" value="1"/>
</dbReference>
<feature type="binding site" evidence="5">
    <location>
        <position position="156"/>
    </location>
    <ligand>
        <name>Mg(2+)</name>
        <dbReference type="ChEBI" id="CHEBI:18420"/>
    </ligand>
</feature>
<dbReference type="InterPro" id="IPR015813">
    <property type="entry name" value="Pyrv/PenolPyrv_kinase-like_dom"/>
</dbReference>
<sequence>MHRPLDRTPAAPPRAVMFLSALKAEHFDKVKRSGADICLIDLEDAVPCAHKALARARCLEALQLHGASCRFAVRINELRSREFLSDMQALLDCAMTPHMVLLPMVETAAEIDIVRALFGAQDKFPLLFALIETLNGLHQVDAIAARADGLLFGAADFAALLGTDISWENMLHARQQIGLAAARHGIVAIDTPCFDLAGPELLQRECRGARALGFHGKAAVHPQQVEIIRALFTPSQEEQARARAIVAADALHGGAIATVDGQMIGPPFVKRAKRLLRELGPLEEAAGAADPAAFAQE</sequence>
<name>A0A7W5B7M1_9BURK</name>
<dbReference type="Proteomes" id="UP000541535">
    <property type="component" value="Unassembled WGS sequence"/>
</dbReference>
<dbReference type="GO" id="GO:0008816">
    <property type="term" value="F:citryl-CoA lyase activity"/>
    <property type="evidence" value="ECO:0007669"/>
    <property type="project" value="UniProtKB-EC"/>
</dbReference>
<dbReference type="PIRSF" id="PIRSF015582">
    <property type="entry name" value="Cit_lyase_B"/>
    <property type="match status" value="1"/>
</dbReference>
<dbReference type="GO" id="GO:0000287">
    <property type="term" value="F:magnesium ion binding"/>
    <property type="evidence" value="ECO:0007669"/>
    <property type="project" value="TreeGrafter"/>
</dbReference>
<dbReference type="InterPro" id="IPR005000">
    <property type="entry name" value="Aldolase/citrate-lyase_domain"/>
</dbReference>
<dbReference type="EC" id="4.1.3.25" evidence="7"/>
<dbReference type="EC" id="4.1.3.34" evidence="7"/>
<protein>
    <submittedName>
        <fullName evidence="7">Citrate lyase subunit beta/citryl-CoA lyase/(S)-citramalyl-CoA lyase</fullName>
        <ecNumber evidence="7">4.1.3.25</ecNumber>
        <ecNumber evidence="7">4.1.3.34</ecNumber>
    </submittedName>
</protein>
<feature type="domain" description="HpcH/HpaI aldolase/citrate lyase" evidence="6">
    <location>
        <begin position="14"/>
        <end position="222"/>
    </location>
</feature>
<evidence type="ECO:0000256" key="4">
    <source>
        <dbReference type="PIRSR" id="PIRSR015582-1"/>
    </source>
</evidence>
<evidence type="ECO:0000313" key="8">
    <source>
        <dbReference type="Proteomes" id="UP000541535"/>
    </source>
</evidence>
<evidence type="ECO:0000256" key="5">
    <source>
        <dbReference type="PIRSR" id="PIRSR015582-2"/>
    </source>
</evidence>
<dbReference type="PANTHER" id="PTHR32308">
    <property type="entry name" value="LYASE BETA SUBUNIT, PUTATIVE (AFU_ORTHOLOGUE AFUA_4G13030)-RELATED"/>
    <property type="match status" value="1"/>
</dbReference>
<dbReference type="RefSeq" id="WP_183439937.1">
    <property type="nucleotide sequence ID" value="NZ_JACHXD010000002.1"/>
</dbReference>
<evidence type="ECO:0000256" key="3">
    <source>
        <dbReference type="ARBA" id="ARBA00022842"/>
    </source>
</evidence>
<keyword evidence="2 5" id="KW-0479">Metal-binding</keyword>